<feature type="domain" description="dTDP-4-dehydro-6-deoxy-alpha-D-glucopyranose 2,3-dehydratase" evidence="1">
    <location>
        <begin position="213"/>
        <end position="247"/>
    </location>
</feature>
<dbReference type="EMBL" id="GU564398">
    <property type="protein sequence ID" value="ADR01073.1"/>
    <property type="molecule type" value="Genomic_DNA"/>
</dbReference>
<dbReference type="GO" id="GO:0016829">
    <property type="term" value="F:lyase activity"/>
    <property type="evidence" value="ECO:0007669"/>
    <property type="project" value="InterPro"/>
</dbReference>
<dbReference type="AlphaFoldDB" id="E5DUG9"/>
<dbReference type="InterPro" id="IPR038153">
    <property type="entry name" value="EvaA-like_sf"/>
</dbReference>
<proteinExistence type="predicted"/>
<organism evidence="2">
    <name type="scientific">Nocardia sp. ATCC 202099</name>
    <dbReference type="NCBI Taxonomy" id="930400"/>
    <lineage>
        <taxon>Bacteria</taxon>
        <taxon>Bacillati</taxon>
        <taxon>Actinomycetota</taxon>
        <taxon>Actinomycetes</taxon>
        <taxon>Mycobacteriales</taxon>
        <taxon>Nocardiaceae</taxon>
        <taxon>Nocardia</taxon>
    </lineage>
</organism>
<dbReference type="InterPro" id="IPR005212">
    <property type="entry name" value="EvaA-like"/>
</dbReference>
<reference evidence="2" key="1">
    <citation type="journal article" date="2010" name="Mol. Biosyst.">
        <title>Moving posttranslational modifications forward to biosynthesize the glycosylated thiopeptide nocathiacin I in Nocardia sp. ATCC202099.</title>
        <authorList>
            <person name="Ding Y."/>
            <person name="Yu Y."/>
            <person name="Pan H."/>
            <person name="Guo H."/>
            <person name="Li Y."/>
            <person name="Liu W."/>
        </authorList>
    </citation>
    <scope>NUCLEOTIDE SEQUENCE</scope>
    <source>
        <strain evidence="2">ATCC 202099</strain>
    </source>
</reference>
<gene>
    <name evidence="2" type="primary">nocS5</name>
</gene>
<evidence type="ECO:0000259" key="1">
    <source>
        <dbReference type="Pfam" id="PF03559"/>
    </source>
</evidence>
<feature type="domain" description="dTDP-4-dehydro-6-deoxy-alpha-D-glucopyranose 2,3-dehydratase" evidence="1">
    <location>
        <begin position="263"/>
        <end position="470"/>
    </location>
</feature>
<evidence type="ECO:0000313" key="2">
    <source>
        <dbReference type="EMBL" id="ADR01073.1"/>
    </source>
</evidence>
<sequence>MLARGAIGARLAESAASGPTAVEPPDVHAWLAEQRERAWMHVERVPLADLRGWAADPETGDIGHRSGKFFTVHGIDVRDPAGPVPGWSQPIINQPEVGVLGIAVAEFDGVLHLLMQAKAEPGNCNGVQLSPTVQATRSNYTRVHGGAAVPYLEHFLEPDPARVIADVRQSEQGAWFLRKRNRNMVIELDSSELDSSELDSSEVDSGGADGSTAARDGFCWLTLATVRRLLAEDDLINMDARTVLSCLPLPLPGEADDGSLHPTRELLSWITSARTAAEIDVRRSPLRGLTGWSQADGAIRHDSGLFFEVVGVSVRACGREVAEWTQPMLAVRDVGLVAFLVRRIGGVQHALLQVRPEPGCLDVAELAPTVQCTPANYGFLPAEARPRFLDAVLSAPAERVLFDATMSEEGGRFYHARTRYLVVEDSAADTGPTGDLERAGFKWVALHQAADLVRHSHYLNIQARSLLACLPGRADG</sequence>
<dbReference type="Pfam" id="PF03559">
    <property type="entry name" value="Hexose_dehydrat"/>
    <property type="match status" value="3"/>
</dbReference>
<protein>
    <submittedName>
        <fullName evidence="2">NocS5</fullName>
    </submittedName>
</protein>
<accession>E5DUG9</accession>
<dbReference type="Gene3D" id="3.90.79.40">
    <property type="entry name" value="EvaA sugar 2,3-dehydratase subunit"/>
    <property type="match status" value="2"/>
</dbReference>
<name>E5DUG9_9NOCA</name>
<feature type="domain" description="dTDP-4-dehydro-6-deoxy-alpha-D-glucopyranose 2,3-dehydratase" evidence="1">
    <location>
        <begin position="26"/>
        <end position="190"/>
    </location>
</feature>
<dbReference type="SMR" id="E5DUG9"/>